<dbReference type="EMBL" id="CP099959">
    <property type="protein sequence ID" value="XCC57988.1"/>
    <property type="molecule type" value="Genomic_DNA"/>
</dbReference>
<gene>
    <name evidence="3" type="ORF">NKE59_01475</name>
</gene>
<reference evidence="3" key="1">
    <citation type="submission" date="2022-06" db="EMBL/GenBank/DDBJ databases">
        <title>New Polynucleobacter species.</title>
        <authorList>
            <person name="Hahn M.W."/>
        </authorList>
    </citation>
    <scope>NUCLEOTIDE SEQUENCE</scope>
    <source>
        <strain evidence="3">UK-FUSCHL-C3</strain>
    </source>
</reference>
<feature type="domain" description="Glycosyl transferase family 1" evidence="1">
    <location>
        <begin position="201"/>
        <end position="344"/>
    </location>
</feature>
<dbReference type="InterPro" id="IPR001296">
    <property type="entry name" value="Glyco_trans_1"/>
</dbReference>
<evidence type="ECO:0000259" key="1">
    <source>
        <dbReference type="Pfam" id="PF00534"/>
    </source>
</evidence>
<dbReference type="GO" id="GO:0016757">
    <property type="term" value="F:glycosyltransferase activity"/>
    <property type="evidence" value="ECO:0007669"/>
    <property type="project" value="InterPro"/>
</dbReference>
<dbReference type="PANTHER" id="PTHR12526:SF638">
    <property type="entry name" value="SPORE COAT PROTEIN SA"/>
    <property type="match status" value="1"/>
</dbReference>
<dbReference type="Pfam" id="PF00534">
    <property type="entry name" value="Glycos_transf_1"/>
    <property type="match status" value="1"/>
</dbReference>
<dbReference type="CDD" id="cd03801">
    <property type="entry name" value="GT4_PimA-like"/>
    <property type="match status" value="1"/>
</dbReference>
<proteinExistence type="predicted"/>
<evidence type="ECO:0000259" key="2">
    <source>
        <dbReference type="Pfam" id="PF13439"/>
    </source>
</evidence>
<dbReference type="Pfam" id="PF13439">
    <property type="entry name" value="Glyco_transf_4"/>
    <property type="match status" value="1"/>
</dbReference>
<dbReference type="PANTHER" id="PTHR12526">
    <property type="entry name" value="GLYCOSYLTRANSFERASE"/>
    <property type="match status" value="1"/>
</dbReference>
<sequence>MASPKTIFFTDSSMNIGGQELQALQQMRALQAAGFKTLLLCKPNSSILQRASVLGLAAIPICFRNAFHIPSFRQLLHLVRSKDPVAIVSHGSHDALLSVMVSWWATLLGGKSVAVLRVKTFQHGYPLSFAYNHLFSKTLTPSHHLRELFLVNRSIKPNKIEVLYPGIDFSGLRQADGVLPEHVRQWLDAHPGPVISHGAILRGEKGHRIILNALVEVKKSFPTVRYLIAGEGQDRPLLEAEIKALGLEGHVYLAGILHPIAPLLNASTLAVLPSLIEPLGMFQIEAQYLGVPTIVSRVGGIPETILHEETGLMVEPGNVPAWADAICWVLENPIEAKQLADRGRAFVTNKFSMERNTAELIRLIEA</sequence>
<dbReference type="SUPFAM" id="SSF53756">
    <property type="entry name" value="UDP-Glycosyltransferase/glycogen phosphorylase"/>
    <property type="match status" value="1"/>
</dbReference>
<dbReference type="AlphaFoldDB" id="A0AAU8A2T0"/>
<name>A0AAU8A2T0_9BURK</name>
<dbReference type="RefSeq" id="WP_353439129.1">
    <property type="nucleotide sequence ID" value="NZ_CP099959.1"/>
</dbReference>
<dbReference type="Gene3D" id="3.40.50.2000">
    <property type="entry name" value="Glycogen Phosphorylase B"/>
    <property type="match status" value="2"/>
</dbReference>
<organism evidence="3">
    <name type="scientific">Polynucleobacter sp. UK-FUSCHL-C3</name>
    <dbReference type="NCBI Taxonomy" id="2955208"/>
    <lineage>
        <taxon>Bacteria</taxon>
        <taxon>Pseudomonadati</taxon>
        <taxon>Pseudomonadota</taxon>
        <taxon>Betaproteobacteria</taxon>
        <taxon>Burkholderiales</taxon>
        <taxon>Burkholderiaceae</taxon>
        <taxon>Polynucleobacter</taxon>
    </lineage>
</organism>
<evidence type="ECO:0000313" key="3">
    <source>
        <dbReference type="EMBL" id="XCC57988.1"/>
    </source>
</evidence>
<feature type="domain" description="Glycosyltransferase subfamily 4-like N-terminal" evidence="2">
    <location>
        <begin position="16"/>
        <end position="168"/>
    </location>
</feature>
<protein>
    <submittedName>
        <fullName evidence="3">Glycosyltransferase family 4 protein</fullName>
    </submittedName>
</protein>
<accession>A0AAU8A2T0</accession>
<dbReference type="InterPro" id="IPR028098">
    <property type="entry name" value="Glyco_trans_4-like_N"/>
</dbReference>